<keyword evidence="2" id="KW-1185">Reference proteome</keyword>
<proteinExistence type="predicted"/>
<dbReference type="Proteomes" id="UP000694036">
    <property type="component" value="Chromosome"/>
</dbReference>
<accession>A0A8F5C1B6</accession>
<protein>
    <submittedName>
        <fullName evidence="1">Uncharacterized protein</fullName>
    </submittedName>
</protein>
<dbReference type="EMBL" id="CP077713">
    <property type="protein sequence ID" value="QXJ35302.1"/>
    <property type="molecule type" value="Genomic_DNA"/>
</dbReference>
<name>A0A8F5C1B6_9CREN</name>
<organism evidence="1 2">
    <name type="scientific">Saccharolobus shibatae</name>
    <dbReference type="NCBI Taxonomy" id="2286"/>
    <lineage>
        <taxon>Archaea</taxon>
        <taxon>Thermoproteota</taxon>
        <taxon>Thermoprotei</taxon>
        <taxon>Sulfolobales</taxon>
        <taxon>Sulfolobaceae</taxon>
        <taxon>Saccharolobus</taxon>
    </lineage>
</organism>
<reference evidence="1 2" key="1">
    <citation type="journal article" date="2021" name="Environ. Microbiol.">
        <title>New insights into the diversity and evolution of the archaeal mobilome from three complete genomes of Saccharolobus shibatae.</title>
        <authorList>
            <person name="Medvedeva S."/>
            <person name="Brandt D."/>
            <person name="Cvirkaite-Krupovic V."/>
            <person name="Liu Y."/>
            <person name="Severinov K."/>
            <person name="Ishino S."/>
            <person name="Ishino Y."/>
            <person name="Prangishvili D."/>
            <person name="Kalinowski J."/>
            <person name="Krupovic M."/>
        </authorList>
    </citation>
    <scope>NUCLEOTIDE SEQUENCE [LARGE SCALE GENOMIC DNA]</scope>
    <source>
        <strain evidence="1 2">S38A</strain>
    </source>
</reference>
<sequence>MEGEEAPYALPLTNLSLRPWEEKDYNKSNVVTIGNILFPLD</sequence>
<evidence type="ECO:0000313" key="1">
    <source>
        <dbReference type="EMBL" id="QXJ35302.1"/>
    </source>
</evidence>
<dbReference type="AlphaFoldDB" id="A0A8F5C1B6"/>
<evidence type="ECO:0000313" key="2">
    <source>
        <dbReference type="Proteomes" id="UP000694036"/>
    </source>
</evidence>
<gene>
    <name evidence="1" type="ORF">J5U22_01849</name>
</gene>